<feature type="transmembrane region" description="Helical" evidence="8">
    <location>
        <begin position="205"/>
        <end position="224"/>
    </location>
</feature>
<gene>
    <name evidence="10" type="ORF">SAMN05192570_0912</name>
</gene>
<feature type="transmembrane region" description="Helical" evidence="8">
    <location>
        <begin position="83"/>
        <end position="102"/>
    </location>
</feature>
<protein>
    <submittedName>
        <fullName evidence="10">Drug resistance transporter, EmrB/QacA subfamily</fullName>
    </submittedName>
</protein>
<dbReference type="PRINTS" id="PR01036">
    <property type="entry name" value="TCRTETB"/>
</dbReference>
<keyword evidence="5 8" id="KW-0812">Transmembrane</keyword>
<evidence type="ECO:0000256" key="3">
    <source>
        <dbReference type="ARBA" id="ARBA00022448"/>
    </source>
</evidence>
<evidence type="ECO:0000259" key="9">
    <source>
        <dbReference type="PROSITE" id="PS50850"/>
    </source>
</evidence>
<feature type="domain" description="Major facilitator superfamily (MFS) profile" evidence="9">
    <location>
        <begin position="19"/>
        <end position="513"/>
    </location>
</feature>
<keyword evidence="4" id="KW-1003">Cell membrane</keyword>
<name>A0A1I6P7V7_9CAUL</name>
<dbReference type="PANTHER" id="PTHR42718:SF9">
    <property type="entry name" value="MAJOR FACILITATOR SUPERFAMILY MULTIDRUG TRANSPORTER MFSC"/>
    <property type="match status" value="1"/>
</dbReference>
<dbReference type="GO" id="GO:0022857">
    <property type="term" value="F:transmembrane transporter activity"/>
    <property type="evidence" value="ECO:0007669"/>
    <property type="project" value="InterPro"/>
</dbReference>
<evidence type="ECO:0000256" key="8">
    <source>
        <dbReference type="SAM" id="Phobius"/>
    </source>
</evidence>
<dbReference type="Gene3D" id="1.20.1720.10">
    <property type="entry name" value="Multidrug resistance protein D"/>
    <property type="match status" value="1"/>
</dbReference>
<keyword evidence="6 8" id="KW-1133">Transmembrane helix</keyword>
<dbReference type="Pfam" id="PF07690">
    <property type="entry name" value="MFS_1"/>
    <property type="match status" value="1"/>
</dbReference>
<dbReference type="Proteomes" id="UP000198788">
    <property type="component" value="Unassembled WGS sequence"/>
</dbReference>
<dbReference type="EMBL" id="FOZV01000001">
    <property type="protein sequence ID" value="SFS36246.1"/>
    <property type="molecule type" value="Genomic_DNA"/>
</dbReference>
<dbReference type="GO" id="GO:0005886">
    <property type="term" value="C:plasma membrane"/>
    <property type="evidence" value="ECO:0007669"/>
    <property type="project" value="UniProtKB-SubCell"/>
</dbReference>
<feature type="transmembrane region" description="Helical" evidence="8">
    <location>
        <begin position="57"/>
        <end position="76"/>
    </location>
</feature>
<dbReference type="SUPFAM" id="SSF103473">
    <property type="entry name" value="MFS general substrate transporter"/>
    <property type="match status" value="1"/>
</dbReference>
<dbReference type="InterPro" id="IPR036259">
    <property type="entry name" value="MFS_trans_sf"/>
</dbReference>
<evidence type="ECO:0000256" key="7">
    <source>
        <dbReference type="ARBA" id="ARBA00023136"/>
    </source>
</evidence>
<feature type="transmembrane region" description="Helical" evidence="8">
    <location>
        <begin position="21"/>
        <end position="45"/>
    </location>
</feature>
<dbReference type="CDD" id="cd17503">
    <property type="entry name" value="MFS_LmrB_MDR_like"/>
    <property type="match status" value="1"/>
</dbReference>
<feature type="transmembrane region" description="Helical" evidence="8">
    <location>
        <begin position="309"/>
        <end position="327"/>
    </location>
</feature>
<evidence type="ECO:0000256" key="2">
    <source>
        <dbReference type="ARBA" id="ARBA00008537"/>
    </source>
</evidence>
<feature type="transmembrane region" description="Helical" evidence="8">
    <location>
        <begin position="142"/>
        <end position="161"/>
    </location>
</feature>
<feature type="transmembrane region" description="Helical" evidence="8">
    <location>
        <begin position="236"/>
        <end position="253"/>
    </location>
</feature>
<dbReference type="InterPro" id="IPR011701">
    <property type="entry name" value="MFS"/>
</dbReference>
<dbReference type="OrthoDB" id="9812221at2"/>
<evidence type="ECO:0000256" key="6">
    <source>
        <dbReference type="ARBA" id="ARBA00022989"/>
    </source>
</evidence>
<dbReference type="InterPro" id="IPR004638">
    <property type="entry name" value="EmrB-like"/>
</dbReference>
<dbReference type="NCBIfam" id="TIGR00711">
    <property type="entry name" value="efflux_EmrB"/>
    <property type="match status" value="1"/>
</dbReference>
<dbReference type="Gene3D" id="1.20.1250.20">
    <property type="entry name" value="MFS general substrate transporter like domains"/>
    <property type="match status" value="1"/>
</dbReference>
<evidence type="ECO:0000256" key="4">
    <source>
        <dbReference type="ARBA" id="ARBA00022475"/>
    </source>
</evidence>
<evidence type="ECO:0000313" key="11">
    <source>
        <dbReference type="Proteomes" id="UP000198788"/>
    </source>
</evidence>
<dbReference type="AlphaFoldDB" id="A0A1I6P7V7"/>
<accession>A0A1I6P7V7</accession>
<dbReference type="RefSeq" id="WP_092307164.1">
    <property type="nucleotide sequence ID" value="NZ_FOZV01000001.1"/>
</dbReference>
<feature type="transmembrane region" description="Helical" evidence="8">
    <location>
        <begin position="334"/>
        <end position="354"/>
    </location>
</feature>
<feature type="transmembrane region" description="Helical" evidence="8">
    <location>
        <begin position="173"/>
        <end position="193"/>
    </location>
</feature>
<feature type="transmembrane region" description="Helical" evidence="8">
    <location>
        <begin position="490"/>
        <end position="508"/>
    </location>
</feature>
<comment type="similarity">
    <text evidence="2">Belongs to the major facilitator superfamily. EmrB family.</text>
</comment>
<organism evidence="10 11">
    <name type="scientific">Brevundimonas viscosa</name>
    <dbReference type="NCBI Taxonomy" id="871741"/>
    <lineage>
        <taxon>Bacteria</taxon>
        <taxon>Pseudomonadati</taxon>
        <taxon>Pseudomonadota</taxon>
        <taxon>Alphaproteobacteria</taxon>
        <taxon>Caulobacterales</taxon>
        <taxon>Caulobacteraceae</taxon>
        <taxon>Brevundimonas</taxon>
    </lineage>
</organism>
<evidence type="ECO:0000313" key="10">
    <source>
        <dbReference type="EMBL" id="SFS36246.1"/>
    </source>
</evidence>
<dbReference type="InterPro" id="IPR020846">
    <property type="entry name" value="MFS_dom"/>
</dbReference>
<sequence>MSSTDAFFARFGPGYRWLATLTAMVAAVAVVLSSTIVNVAIPAIMGQFGIDSVQAQWLSTGFLAAMTVTMLMTAWCERAFGQRMTMIGALALFLFGSVVGGIAPDQTVLVISRILQGLAAGLVQPLAMVVMFQVFPPQQRGAAMGIFGIGVVLAPALGPWVGGVLMDNFDWRFLFYLGIPFGVVGIVLANLFLPSRNPDLERQRLDWPAILYLSVFLLSVLQAISSGQRLGWDSNIVIGEIALALAAGGAFLWHEHRTPHPMLDLRLFSNGPFAAACVVSFVLGAGLFGSTYLLPIFVQQIQNLTPTQAGLLLMPAGFALVFVFPLAGKLSDMAPPGVLIGFGMAIFAYASWLLSHVSVDTAFWTLAWWTVISRVGMGFVFPSLSAGSLTVLPPQLLSQGSGAMNFTRQLGGALGTGLLAVIVERRTAFHGDLIAATQTSDNVATTAYVQGAGRAIAQLGVGGLDQAAASGWLLGQTVVYQAAAAAYRDGFLITAVVFAGALLPTYILHRALQTNRKPSAAPPTAMEAEGDIEAGFALEPILPDDAGPQRKSGAA</sequence>
<evidence type="ECO:0000256" key="5">
    <source>
        <dbReference type="ARBA" id="ARBA00022692"/>
    </source>
</evidence>
<dbReference type="PROSITE" id="PS50850">
    <property type="entry name" value="MFS"/>
    <property type="match status" value="1"/>
</dbReference>
<reference evidence="11" key="1">
    <citation type="submission" date="2016-10" db="EMBL/GenBank/DDBJ databases">
        <authorList>
            <person name="Varghese N."/>
            <person name="Submissions S."/>
        </authorList>
    </citation>
    <scope>NUCLEOTIDE SEQUENCE [LARGE SCALE GENOMIC DNA]</scope>
    <source>
        <strain evidence="11">CGMCC 1.10683</strain>
    </source>
</reference>
<feature type="transmembrane region" description="Helical" evidence="8">
    <location>
        <begin position="114"/>
        <end position="135"/>
    </location>
</feature>
<dbReference type="STRING" id="871741.SAMN05192570_0912"/>
<keyword evidence="11" id="KW-1185">Reference proteome</keyword>
<proteinExistence type="inferred from homology"/>
<feature type="transmembrane region" description="Helical" evidence="8">
    <location>
        <begin position="273"/>
        <end position="297"/>
    </location>
</feature>
<comment type="subcellular location">
    <subcellularLocation>
        <location evidence="1">Cell membrane</location>
        <topology evidence="1">Multi-pass membrane protein</topology>
    </subcellularLocation>
</comment>
<keyword evidence="7 8" id="KW-0472">Membrane</keyword>
<dbReference type="PANTHER" id="PTHR42718">
    <property type="entry name" value="MAJOR FACILITATOR SUPERFAMILY MULTIDRUG TRANSPORTER MFSC"/>
    <property type="match status" value="1"/>
</dbReference>
<evidence type="ECO:0000256" key="1">
    <source>
        <dbReference type="ARBA" id="ARBA00004651"/>
    </source>
</evidence>
<feature type="transmembrane region" description="Helical" evidence="8">
    <location>
        <begin position="366"/>
        <end position="393"/>
    </location>
</feature>
<keyword evidence="3" id="KW-0813">Transport</keyword>